<dbReference type="RefSeq" id="XP_040661569.1">
    <property type="nucleotide sequence ID" value="XM_040816408.1"/>
</dbReference>
<organism evidence="1 2">
    <name type="scientific">Aspergillus versicolor CBS 583.65</name>
    <dbReference type="NCBI Taxonomy" id="1036611"/>
    <lineage>
        <taxon>Eukaryota</taxon>
        <taxon>Fungi</taxon>
        <taxon>Dikarya</taxon>
        <taxon>Ascomycota</taxon>
        <taxon>Pezizomycotina</taxon>
        <taxon>Eurotiomycetes</taxon>
        <taxon>Eurotiomycetidae</taxon>
        <taxon>Eurotiales</taxon>
        <taxon>Aspergillaceae</taxon>
        <taxon>Aspergillus</taxon>
        <taxon>Aspergillus subgen. Nidulantes</taxon>
    </lineage>
</organism>
<dbReference type="InterPro" id="IPR023213">
    <property type="entry name" value="CAT-like_dom_sf"/>
</dbReference>
<dbReference type="STRING" id="1036611.A0A1L9P2S9"/>
<dbReference type="AlphaFoldDB" id="A0A1L9P2S9"/>
<protein>
    <recommendedName>
        <fullName evidence="3">Condensation domain-containing protein</fullName>
    </recommendedName>
</protein>
<name>A0A1L9P2S9_ASPVE</name>
<evidence type="ECO:0000313" key="1">
    <source>
        <dbReference type="EMBL" id="OJI95806.1"/>
    </source>
</evidence>
<dbReference type="Proteomes" id="UP000184073">
    <property type="component" value="Unassembled WGS sequence"/>
</dbReference>
<sequence length="499" mass="55898">MGFFTTDKPVAPPRVPTDTVLPVSLWDSANIRRKWCLHYCFRFNDVLDPGELHNSLERLMQIGEWRRLGARIRMNSNGGLEYHIPERYDESRPGFEFNVTNYDIPLESHYLAEKLPRATAQPSVQGCQEEAVRSLFLHPQHPRTLDDWLFSDRPLLDIHVVAFEDATLVSVTFMHILTGASGMRLILRAWSNVLNGREDEVGQLKGIGEDLLTDQSNGSEPTEYAHYDNRVTGIKKWVFAICALWDKFWYPSVESRVICIPGPYVDKLRNEGIEELSHAAAPGQPSPFISHGDVLLSWGARTIVKARGAFPSRPLAVFNTFNVRPTLLQKSASDNTAFIANACLMSPTFLSVGDALNLSLGQVASQFRASLVEERTKAQSQAQLAMKREALVANGSTAFGMDPRSVVIGCTNFHQARFFDIDFSSAVRCPKRHSGGPSERIGRPVCMLVGRDVAGPDLWTMGNVLGKDGDGNWWLTWKLPTQTWPAFQRELESLRAEGR</sequence>
<gene>
    <name evidence="1" type="ORF">ASPVEDRAFT_77587</name>
</gene>
<proteinExistence type="predicted"/>
<dbReference type="VEuPathDB" id="FungiDB:ASPVEDRAFT_77587"/>
<evidence type="ECO:0008006" key="3">
    <source>
        <dbReference type="Google" id="ProtNLM"/>
    </source>
</evidence>
<evidence type="ECO:0000313" key="2">
    <source>
        <dbReference type="Proteomes" id="UP000184073"/>
    </source>
</evidence>
<dbReference type="EMBL" id="KV878125">
    <property type="protein sequence ID" value="OJI95806.1"/>
    <property type="molecule type" value="Genomic_DNA"/>
</dbReference>
<reference evidence="2" key="1">
    <citation type="journal article" date="2017" name="Genome Biol.">
        <title>Comparative genomics reveals high biological diversity and specific adaptations in the industrially and medically important fungal genus Aspergillus.</title>
        <authorList>
            <person name="de Vries R.P."/>
            <person name="Riley R."/>
            <person name="Wiebenga A."/>
            <person name="Aguilar-Osorio G."/>
            <person name="Amillis S."/>
            <person name="Uchima C.A."/>
            <person name="Anderluh G."/>
            <person name="Asadollahi M."/>
            <person name="Askin M."/>
            <person name="Barry K."/>
            <person name="Battaglia E."/>
            <person name="Bayram O."/>
            <person name="Benocci T."/>
            <person name="Braus-Stromeyer S.A."/>
            <person name="Caldana C."/>
            <person name="Canovas D."/>
            <person name="Cerqueira G.C."/>
            <person name="Chen F."/>
            <person name="Chen W."/>
            <person name="Choi C."/>
            <person name="Clum A."/>
            <person name="Dos Santos R.A."/>
            <person name="Damasio A.R."/>
            <person name="Diallinas G."/>
            <person name="Emri T."/>
            <person name="Fekete E."/>
            <person name="Flipphi M."/>
            <person name="Freyberg S."/>
            <person name="Gallo A."/>
            <person name="Gournas C."/>
            <person name="Habgood R."/>
            <person name="Hainaut M."/>
            <person name="Harispe M.L."/>
            <person name="Henrissat B."/>
            <person name="Hilden K.S."/>
            <person name="Hope R."/>
            <person name="Hossain A."/>
            <person name="Karabika E."/>
            <person name="Karaffa L."/>
            <person name="Karanyi Z."/>
            <person name="Krasevec N."/>
            <person name="Kuo A."/>
            <person name="Kusch H."/>
            <person name="LaButti K."/>
            <person name="Lagendijk E.L."/>
            <person name="Lapidus A."/>
            <person name="Levasseur A."/>
            <person name="Lindquist E."/>
            <person name="Lipzen A."/>
            <person name="Logrieco A.F."/>
            <person name="MacCabe A."/>
            <person name="Maekelae M.R."/>
            <person name="Malavazi I."/>
            <person name="Melin P."/>
            <person name="Meyer V."/>
            <person name="Mielnichuk N."/>
            <person name="Miskei M."/>
            <person name="Molnar A.P."/>
            <person name="Mule G."/>
            <person name="Ngan C.Y."/>
            <person name="Orejas M."/>
            <person name="Orosz E."/>
            <person name="Ouedraogo J.P."/>
            <person name="Overkamp K.M."/>
            <person name="Park H.-S."/>
            <person name="Perrone G."/>
            <person name="Piumi F."/>
            <person name="Punt P.J."/>
            <person name="Ram A.F."/>
            <person name="Ramon A."/>
            <person name="Rauscher S."/>
            <person name="Record E."/>
            <person name="Riano-Pachon D.M."/>
            <person name="Robert V."/>
            <person name="Roehrig J."/>
            <person name="Ruller R."/>
            <person name="Salamov A."/>
            <person name="Salih N.S."/>
            <person name="Samson R.A."/>
            <person name="Sandor E."/>
            <person name="Sanguinetti M."/>
            <person name="Schuetze T."/>
            <person name="Sepcic K."/>
            <person name="Shelest E."/>
            <person name="Sherlock G."/>
            <person name="Sophianopoulou V."/>
            <person name="Squina F.M."/>
            <person name="Sun H."/>
            <person name="Susca A."/>
            <person name="Todd R.B."/>
            <person name="Tsang A."/>
            <person name="Unkles S.E."/>
            <person name="van de Wiele N."/>
            <person name="van Rossen-Uffink D."/>
            <person name="Oliveira J.V."/>
            <person name="Vesth T.C."/>
            <person name="Visser J."/>
            <person name="Yu J.-H."/>
            <person name="Zhou M."/>
            <person name="Andersen M.R."/>
            <person name="Archer D.B."/>
            <person name="Baker S.E."/>
            <person name="Benoit I."/>
            <person name="Brakhage A.A."/>
            <person name="Braus G.H."/>
            <person name="Fischer R."/>
            <person name="Frisvad J.C."/>
            <person name="Goldman G.H."/>
            <person name="Houbraken J."/>
            <person name="Oakley B."/>
            <person name="Pocsi I."/>
            <person name="Scazzocchio C."/>
            <person name="Seiboth B."/>
            <person name="vanKuyk P.A."/>
            <person name="Wortman J."/>
            <person name="Dyer P.S."/>
            <person name="Grigoriev I.V."/>
        </authorList>
    </citation>
    <scope>NUCLEOTIDE SEQUENCE [LARGE SCALE GENOMIC DNA]</scope>
    <source>
        <strain evidence="2">CBS 583.65</strain>
    </source>
</reference>
<dbReference type="Gene3D" id="3.30.559.10">
    <property type="entry name" value="Chloramphenicol acetyltransferase-like domain"/>
    <property type="match status" value="2"/>
</dbReference>
<dbReference type="OrthoDB" id="21502at2759"/>
<accession>A0A1L9P2S9</accession>
<keyword evidence="2" id="KW-1185">Reference proteome</keyword>
<dbReference type="GeneID" id="63731919"/>